<dbReference type="EMBL" id="ML975267">
    <property type="protein sequence ID" value="KAF1836969.1"/>
    <property type="molecule type" value="Genomic_DNA"/>
</dbReference>
<organism evidence="1 2">
    <name type="scientific">Decorospora gaudefroyi</name>
    <dbReference type="NCBI Taxonomy" id="184978"/>
    <lineage>
        <taxon>Eukaryota</taxon>
        <taxon>Fungi</taxon>
        <taxon>Dikarya</taxon>
        <taxon>Ascomycota</taxon>
        <taxon>Pezizomycotina</taxon>
        <taxon>Dothideomycetes</taxon>
        <taxon>Pleosporomycetidae</taxon>
        <taxon>Pleosporales</taxon>
        <taxon>Pleosporineae</taxon>
        <taxon>Pleosporaceae</taxon>
        <taxon>Decorospora</taxon>
    </lineage>
</organism>
<protein>
    <submittedName>
        <fullName evidence="1">Uncharacterized protein</fullName>
    </submittedName>
</protein>
<accession>A0A6A5KMI9</accession>
<evidence type="ECO:0000313" key="2">
    <source>
        <dbReference type="Proteomes" id="UP000800040"/>
    </source>
</evidence>
<sequence>MAGQVFGGAARWLSIRTGFRLIRWVSGSFTLGDLAVKVRLSTTRLSDARALWRESAGQTRAGPHPKVYEKIASASTKLPNTKSGSARTRHRALGNGCSISSTNKVLGHGMGWKDNFAHRGSVPLLTDSLPLASLGCGKRTWLAHGYGRDTRPVEGRSCSIWDPGNLLFIVSRSTAAHEGRPTTRYYTVGVENRDQRRFAAADCAISHDVESGKLSEWRGTPGGLRGQQTLAGVKTRRVYLRLEA</sequence>
<gene>
    <name evidence="1" type="ORF">BDW02DRAFT_577550</name>
</gene>
<proteinExistence type="predicted"/>
<keyword evidence="2" id="KW-1185">Reference proteome</keyword>
<dbReference type="AlphaFoldDB" id="A0A6A5KMI9"/>
<dbReference type="Proteomes" id="UP000800040">
    <property type="component" value="Unassembled WGS sequence"/>
</dbReference>
<evidence type="ECO:0000313" key="1">
    <source>
        <dbReference type="EMBL" id="KAF1836969.1"/>
    </source>
</evidence>
<reference evidence="1" key="1">
    <citation type="submission" date="2020-01" db="EMBL/GenBank/DDBJ databases">
        <authorList>
            <consortium name="DOE Joint Genome Institute"/>
            <person name="Haridas S."/>
            <person name="Albert R."/>
            <person name="Binder M."/>
            <person name="Bloem J."/>
            <person name="Labutti K."/>
            <person name="Salamov A."/>
            <person name="Andreopoulos B."/>
            <person name="Baker S.E."/>
            <person name="Barry K."/>
            <person name="Bills G."/>
            <person name="Bluhm B.H."/>
            <person name="Cannon C."/>
            <person name="Castanera R."/>
            <person name="Culley D.E."/>
            <person name="Daum C."/>
            <person name="Ezra D."/>
            <person name="Gonzalez J.B."/>
            <person name="Henrissat B."/>
            <person name="Kuo A."/>
            <person name="Liang C."/>
            <person name="Lipzen A."/>
            <person name="Lutzoni F."/>
            <person name="Magnuson J."/>
            <person name="Mondo S."/>
            <person name="Nolan M."/>
            <person name="Ohm R."/>
            <person name="Pangilinan J."/>
            <person name="Park H.-J."/>
            <person name="Ramirez L."/>
            <person name="Alfaro M."/>
            <person name="Sun H."/>
            <person name="Tritt A."/>
            <person name="Yoshinaga Y."/>
            <person name="Zwiers L.-H."/>
            <person name="Turgeon B.G."/>
            <person name="Goodwin S.B."/>
            <person name="Spatafora J.W."/>
            <person name="Crous P.W."/>
            <person name="Grigoriev I.V."/>
        </authorList>
    </citation>
    <scope>NUCLEOTIDE SEQUENCE</scope>
    <source>
        <strain evidence="1">P77</strain>
    </source>
</reference>
<name>A0A6A5KMI9_9PLEO</name>